<accession>A0A9Q4DK21</accession>
<feature type="non-terminal residue" evidence="1">
    <location>
        <position position="1"/>
    </location>
</feature>
<proteinExistence type="predicted"/>
<organism evidence="1 2">
    <name type="scientific">Actinobacillus pleuropneumoniae</name>
    <name type="common">Haemophilus pleuropneumoniae</name>
    <dbReference type="NCBI Taxonomy" id="715"/>
    <lineage>
        <taxon>Bacteria</taxon>
        <taxon>Pseudomonadati</taxon>
        <taxon>Pseudomonadota</taxon>
        <taxon>Gammaproteobacteria</taxon>
        <taxon>Pasteurellales</taxon>
        <taxon>Pasteurellaceae</taxon>
        <taxon>Actinobacillus</taxon>
    </lineage>
</organism>
<dbReference type="RefSeq" id="WP_267992285.1">
    <property type="nucleotide sequence ID" value="NZ_JAPQFC010001060.1"/>
</dbReference>
<dbReference type="EMBL" id="JAPQFC010001060">
    <property type="protein sequence ID" value="MCY6524998.1"/>
    <property type="molecule type" value="Genomic_DNA"/>
</dbReference>
<gene>
    <name evidence="1" type="ORF">OYG11_12410</name>
</gene>
<reference evidence="1" key="2">
    <citation type="submission" date="2022-12" db="EMBL/GenBank/DDBJ databases">
        <authorList>
            <person name="Kardos G."/>
            <person name="Sarkozi R."/>
            <person name="Laczko L."/>
            <person name="Marton S."/>
            <person name="Makrai L."/>
            <person name="Banyai K."/>
            <person name="Fodor L."/>
        </authorList>
    </citation>
    <scope>NUCLEOTIDE SEQUENCE</scope>
    <source>
        <strain evidence="1">84/14</strain>
    </source>
</reference>
<protein>
    <submittedName>
        <fullName evidence="1">Uncharacterized protein</fullName>
    </submittedName>
</protein>
<comment type="caution">
    <text evidence="1">The sequence shown here is derived from an EMBL/GenBank/DDBJ whole genome shotgun (WGS) entry which is preliminary data.</text>
</comment>
<dbReference type="Proteomes" id="UP001077788">
    <property type="component" value="Unassembled WGS sequence"/>
</dbReference>
<reference evidence="1" key="1">
    <citation type="journal article" date="2021" name="Vet Sci">
        <title>O-Serogroups and Pathovirotypes of Escherichia coli Isolated from Post-Weaning Piglets Showing Diarrhoea and/or Oedema in South Korea.</title>
        <authorList>
            <person name="Byun J.W."/>
            <person name="Moon B.Y."/>
            <person name="Do K.H."/>
            <person name="Lee K."/>
            <person name="Lee H.Y."/>
            <person name="Kim W.I."/>
            <person name="So B."/>
            <person name="Lee W.K."/>
        </authorList>
    </citation>
    <scope>NUCLEOTIDE SEQUENCE</scope>
    <source>
        <strain evidence="1">84/14</strain>
    </source>
</reference>
<evidence type="ECO:0000313" key="1">
    <source>
        <dbReference type="EMBL" id="MCY6524998.1"/>
    </source>
</evidence>
<name>A0A9Q4DK21_ACTPL</name>
<dbReference type="AlphaFoldDB" id="A0A9Q4DK21"/>
<sequence length="71" mass="8442">MVLISLDLASKSENFENFGAFCKFLVKLQVFPVEWSQVRPFWRTARNFENLAFLERACKKKNYQCLGEAWF</sequence>
<evidence type="ECO:0000313" key="2">
    <source>
        <dbReference type="Proteomes" id="UP001077788"/>
    </source>
</evidence>